<dbReference type="EMBL" id="JAUZMY010000010">
    <property type="protein sequence ID" value="MEE2037963.1"/>
    <property type="molecule type" value="Genomic_DNA"/>
</dbReference>
<keyword evidence="3" id="KW-1185">Reference proteome</keyword>
<evidence type="ECO:0000259" key="1">
    <source>
        <dbReference type="PROSITE" id="PS50943"/>
    </source>
</evidence>
<feature type="domain" description="HTH cro/C1-type" evidence="1">
    <location>
        <begin position="16"/>
        <end position="72"/>
    </location>
</feature>
<dbReference type="RefSeq" id="WP_330091754.1">
    <property type="nucleotide sequence ID" value="NZ_JAUZMY010000010.1"/>
</dbReference>
<dbReference type="Pfam" id="PF19054">
    <property type="entry name" value="DUF5753"/>
    <property type="match status" value="1"/>
</dbReference>
<dbReference type="InterPro" id="IPR010982">
    <property type="entry name" value="Lambda_DNA-bd_dom_sf"/>
</dbReference>
<dbReference type="Pfam" id="PF13560">
    <property type="entry name" value="HTH_31"/>
    <property type="match status" value="1"/>
</dbReference>
<organism evidence="2 3">
    <name type="scientific">Nocardiopsis codii</name>
    <dbReference type="NCBI Taxonomy" id="3065942"/>
    <lineage>
        <taxon>Bacteria</taxon>
        <taxon>Bacillati</taxon>
        <taxon>Actinomycetota</taxon>
        <taxon>Actinomycetes</taxon>
        <taxon>Streptosporangiales</taxon>
        <taxon>Nocardiopsidaceae</taxon>
        <taxon>Nocardiopsis</taxon>
    </lineage>
</organism>
<dbReference type="Gene3D" id="1.10.260.40">
    <property type="entry name" value="lambda repressor-like DNA-binding domains"/>
    <property type="match status" value="1"/>
</dbReference>
<evidence type="ECO:0000313" key="3">
    <source>
        <dbReference type="Proteomes" id="UP001356095"/>
    </source>
</evidence>
<dbReference type="SMART" id="SM00530">
    <property type="entry name" value="HTH_XRE"/>
    <property type="match status" value="1"/>
</dbReference>
<dbReference type="InterPro" id="IPR043917">
    <property type="entry name" value="DUF5753"/>
</dbReference>
<evidence type="ECO:0000313" key="2">
    <source>
        <dbReference type="EMBL" id="MEE2037963.1"/>
    </source>
</evidence>
<dbReference type="SUPFAM" id="SSF47413">
    <property type="entry name" value="lambda repressor-like DNA-binding domains"/>
    <property type="match status" value="1"/>
</dbReference>
<sequence>MADRVLAEWQTFGREVRELRRQAALTQGELGEKLRLTGSMVGHLERATRNPNRDHVRKLDALFATGGTLEALYEDANRDGSVPPWFRDSLELERRADTISDYQPILFPGLLQTDGYARVLITARQVRKTPEEIEEVVELRTGRLPSILPRKPALWAVVEQSVVDRIIGDETIMRKQLRHVIDLAEQGTIRFQVIPDDVRHHCGLCAPFRLMSMDSRKVVQMEHTLGGTTYDRVHEFEEMAALFGALQAEALSPRRSLDVLRQTMERLS</sequence>
<gene>
    <name evidence="2" type="ORF">Q8791_12115</name>
</gene>
<dbReference type="PROSITE" id="PS50943">
    <property type="entry name" value="HTH_CROC1"/>
    <property type="match status" value="1"/>
</dbReference>
<name>A0ABU7K6V3_9ACTN</name>
<dbReference type="Proteomes" id="UP001356095">
    <property type="component" value="Unassembled WGS sequence"/>
</dbReference>
<reference evidence="2 3" key="1">
    <citation type="submission" date="2023-08" db="EMBL/GenBank/DDBJ databases">
        <authorList>
            <person name="Girao M."/>
            <person name="Carvalho M.F."/>
        </authorList>
    </citation>
    <scope>NUCLEOTIDE SEQUENCE [LARGE SCALE GENOMIC DNA]</scope>
    <source>
        <strain evidence="2 3">CT-R113</strain>
    </source>
</reference>
<proteinExistence type="predicted"/>
<accession>A0ABU7K6V3</accession>
<protein>
    <submittedName>
        <fullName evidence="2">Helix-turn-helix transcriptional regulator</fullName>
    </submittedName>
</protein>
<dbReference type="CDD" id="cd00093">
    <property type="entry name" value="HTH_XRE"/>
    <property type="match status" value="1"/>
</dbReference>
<comment type="caution">
    <text evidence="2">The sequence shown here is derived from an EMBL/GenBank/DDBJ whole genome shotgun (WGS) entry which is preliminary data.</text>
</comment>
<dbReference type="InterPro" id="IPR001387">
    <property type="entry name" value="Cro/C1-type_HTH"/>
</dbReference>